<protein>
    <submittedName>
        <fullName evidence="1">Uncharacterized protein</fullName>
    </submittedName>
</protein>
<evidence type="ECO:0000313" key="2">
    <source>
        <dbReference type="Proteomes" id="UP000887013"/>
    </source>
</evidence>
<sequence>MIEREGICKVWLLLVISLYVWRSSLLRKRFTFWKEMDVDLQRDILQENSDFSATHGEGKFSVNNSVIIEQYNHRVALENLPDCLGKPPRALIEKPPGDKVSFKNISDLLIYH</sequence>
<accession>A0A8X6I5E9</accession>
<comment type="caution">
    <text evidence="1">The sequence shown here is derived from an EMBL/GenBank/DDBJ whole genome shotgun (WGS) entry which is preliminary data.</text>
</comment>
<proteinExistence type="predicted"/>
<keyword evidence="2" id="KW-1185">Reference proteome</keyword>
<name>A0A8X6I5E9_NEPPI</name>
<organism evidence="1 2">
    <name type="scientific">Nephila pilipes</name>
    <name type="common">Giant wood spider</name>
    <name type="synonym">Nephila maculata</name>
    <dbReference type="NCBI Taxonomy" id="299642"/>
    <lineage>
        <taxon>Eukaryota</taxon>
        <taxon>Metazoa</taxon>
        <taxon>Ecdysozoa</taxon>
        <taxon>Arthropoda</taxon>
        <taxon>Chelicerata</taxon>
        <taxon>Arachnida</taxon>
        <taxon>Araneae</taxon>
        <taxon>Araneomorphae</taxon>
        <taxon>Entelegynae</taxon>
        <taxon>Araneoidea</taxon>
        <taxon>Nephilidae</taxon>
        <taxon>Nephila</taxon>
    </lineage>
</organism>
<reference evidence="1" key="1">
    <citation type="submission" date="2020-08" db="EMBL/GenBank/DDBJ databases">
        <title>Multicomponent nature underlies the extraordinary mechanical properties of spider dragline silk.</title>
        <authorList>
            <person name="Kono N."/>
            <person name="Nakamura H."/>
            <person name="Mori M."/>
            <person name="Yoshida Y."/>
            <person name="Ohtoshi R."/>
            <person name="Malay A.D."/>
            <person name="Moran D.A.P."/>
            <person name="Tomita M."/>
            <person name="Numata K."/>
            <person name="Arakawa K."/>
        </authorList>
    </citation>
    <scope>NUCLEOTIDE SEQUENCE</scope>
</reference>
<dbReference type="AlphaFoldDB" id="A0A8X6I5E9"/>
<dbReference type="EMBL" id="BMAW01041861">
    <property type="protein sequence ID" value="GFS31117.1"/>
    <property type="molecule type" value="Genomic_DNA"/>
</dbReference>
<dbReference type="Proteomes" id="UP000887013">
    <property type="component" value="Unassembled WGS sequence"/>
</dbReference>
<evidence type="ECO:0000313" key="1">
    <source>
        <dbReference type="EMBL" id="GFS31117.1"/>
    </source>
</evidence>
<gene>
    <name evidence="1" type="ORF">NPIL_66671</name>
</gene>